<reference evidence="2 3" key="1">
    <citation type="submission" date="2018-05" db="EMBL/GenBank/DDBJ databases">
        <title>Genomic Encyclopedia of Type Strains, Phase IV (KMG-IV): sequencing the most valuable type-strain genomes for metagenomic binning, comparative biology and taxonomic classification.</title>
        <authorList>
            <person name="Goeker M."/>
        </authorList>
    </citation>
    <scope>NUCLEOTIDE SEQUENCE [LARGE SCALE GENOMIC DNA]</scope>
    <source>
        <strain evidence="2 3">DSM 7229</strain>
    </source>
</reference>
<evidence type="ECO:0000313" key="3">
    <source>
        <dbReference type="Proteomes" id="UP000245655"/>
    </source>
</evidence>
<dbReference type="RefSeq" id="WP_109590305.1">
    <property type="nucleotide sequence ID" value="NZ_CAJGZY010000003.1"/>
</dbReference>
<keyword evidence="1" id="KW-1133">Transmembrane helix</keyword>
<dbReference type="GeneID" id="60254608"/>
<dbReference type="Proteomes" id="UP000245655">
    <property type="component" value="Unassembled WGS sequence"/>
</dbReference>
<evidence type="ECO:0000256" key="1">
    <source>
        <dbReference type="SAM" id="Phobius"/>
    </source>
</evidence>
<name>A0A2V2A4P9_PSYIM</name>
<keyword evidence="1" id="KW-0812">Transmembrane</keyword>
<feature type="transmembrane region" description="Helical" evidence="1">
    <location>
        <begin position="198"/>
        <end position="223"/>
    </location>
</feature>
<organism evidence="2 3">
    <name type="scientific">Psychrobacter immobilis</name>
    <dbReference type="NCBI Taxonomy" id="498"/>
    <lineage>
        <taxon>Bacteria</taxon>
        <taxon>Pseudomonadati</taxon>
        <taxon>Pseudomonadota</taxon>
        <taxon>Gammaproteobacteria</taxon>
        <taxon>Moraxellales</taxon>
        <taxon>Moraxellaceae</taxon>
        <taxon>Psychrobacter</taxon>
    </lineage>
</organism>
<accession>A0A2V2A4P9</accession>
<keyword evidence="3" id="KW-1185">Reference proteome</keyword>
<comment type="caution">
    <text evidence="2">The sequence shown here is derived from an EMBL/GenBank/DDBJ whole genome shotgun (WGS) entry which is preliminary data.</text>
</comment>
<dbReference type="EMBL" id="QGGM01000003">
    <property type="protein sequence ID" value="PWK14133.1"/>
    <property type="molecule type" value="Genomic_DNA"/>
</dbReference>
<proteinExistence type="predicted"/>
<evidence type="ECO:0000313" key="2">
    <source>
        <dbReference type="EMBL" id="PWK14133.1"/>
    </source>
</evidence>
<keyword evidence="1" id="KW-0472">Membrane</keyword>
<gene>
    <name evidence="2" type="ORF">C8D84_103159</name>
</gene>
<feature type="transmembrane region" description="Helical" evidence="1">
    <location>
        <begin position="229"/>
        <end position="252"/>
    </location>
</feature>
<sequence length="359" mass="40890">MKNKHLVVFNELHDQLLNYPRDTLWDKYLNIIVSEQLRKIEYSDEAFEPEKLSRQQIYAKAKNIHETSVDSQTAKNAVKTTRLKATLKAFIDDQPDCKKAFINLGYEPIIVTSASGGGSKNKTLLWMDIRALENEAIENINEAALVNVDTDNDIESVDDISSITYERKAASDVKPSSFTNLFFKQGELKMLSVRGVSLMLLLLAVFVFDVLIAIYAFLVLLLLDDLPTVSLWQAILFSAMIPFAYISWRYFFMPLYLLPYYRVIKAPMFFANVNVDNADIEMYRDKDKLNVARVTEFTATCPICSGTIILAQGKPDQKQPLVGRCKEAPHAHVYSFDRMTMKGYFLGVPDYSVNDALRL</sequence>
<dbReference type="AlphaFoldDB" id="A0A2V2A4P9"/>
<protein>
    <submittedName>
        <fullName evidence="2">Uncharacterized protein</fullName>
    </submittedName>
</protein>